<evidence type="ECO:0000256" key="2">
    <source>
        <dbReference type="ARBA" id="ARBA00022692"/>
    </source>
</evidence>
<proteinExistence type="predicted"/>
<dbReference type="EMBL" id="JBHMAG010000012">
    <property type="protein sequence ID" value="MFB9753013.1"/>
    <property type="molecule type" value="Genomic_DNA"/>
</dbReference>
<evidence type="ECO:0000256" key="3">
    <source>
        <dbReference type="ARBA" id="ARBA00022989"/>
    </source>
</evidence>
<feature type="transmembrane region" description="Helical" evidence="5">
    <location>
        <begin position="204"/>
        <end position="222"/>
    </location>
</feature>
<feature type="transmembrane region" description="Helical" evidence="5">
    <location>
        <begin position="360"/>
        <end position="377"/>
    </location>
</feature>
<evidence type="ECO:0000259" key="6">
    <source>
        <dbReference type="Pfam" id="PF12698"/>
    </source>
</evidence>
<sequence length="392" mass="42568">MSLFKNKLIIALPLIVLAIVFVFSLTAIPIISPTAKNLPVAIVNEDAGSSSGENMGNVIANNIKSATAAISEQPPIKWIEVGSEEEAKTGLHHQEYYAALVIPKDFSTNQASLASPNPVSPEIRIYVNQGMNVTAANMAQQILTQMVSGLNEKMRAQLIAAFDQKGGTVTTKQAAAWASPIVSKVSPVNAIGTNSANGNAPVTLFQPLWMGSLIAGAIFLLAKNKTIFANRKEKLQANGVQVIWGALLALVAGFGFTWFVERWGMSIPDFMDIALFLSIAYFAFFLMISAVFSWIGFGGMAIFVLFLFFGAPLLSFAPELLSPFYRDWVMSWLPMRFLVDGLRELFYFGEGLKLNHPTNVLMWIGIGSILVLLASALKPSGKTNEELIRSSP</sequence>
<keyword evidence="3 5" id="KW-1133">Transmembrane helix</keyword>
<protein>
    <submittedName>
        <fullName evidence="7">YhgE/Pip domain-containing protein</fullName>
    </submittedName>
</protein>
<feature type="domain" description="ABC-2 type transporter transmembrane" evidence="6">
    <location>
        <begin position="15"/>
        <end position="374"/>
    </location>
</feature>
<dbReference type="RefSeq" id="WP_344902617.1">
    <property type="nucleotide sequence ID" value="NZ_BAAAYO010000001.1"/>
</dbReference>
<feature type="transmembrane region" description="Helical" evidence="5">
    <location>
        <begin position="273"/>
        <end position="295"/>
    </location>
</feature>
<evidence type="ECO:0000256" key="4">
    <source>
        <dbReference type="ARBA" id="ARBA00023136"/>
    </source>
</evidence>
<dbReference type="Pfam" id="PF12698">
    <property type="entry name" value="ABC2_membrane_3"/>
    <property type="match status" value="1"/>
</dbReference>
<dbReference type="Proteomes" id="UP001589619">
    <property type="component" value="Unassembled WGS sequence"/>
</dbReference>
<dbReference type="InterPro" id="IPR013525">
    <property type="entry name" value="ABC2_TM"/>
</dbReference>
<evidence type="ECO:0000313" key="8">
    <source>
        <dbReference type="Proteomes" id="UP001589619"/>
    </source>
</evidence>
<gene>
    <name evidence="7" type="ORF">ACFFNY_15725</name>
</gene>
<evidence type="ECO:0000256" key="1">
    <source>
        <dbReference type="ARBA" id="ARBA00004141"/>
    </source>
</evidence>
<keyword evidence="4 5" id="KW-0472">Membrane</keyword>
<keyword evidence="8" id="KW-1185">Reference proteome</keyword>
<feature type="transmembrane region" description="Helical" evidence="5">
    <location>
        <begin position="242"/>
        <end position="261"/>
    </location>
</feature>
<feature type="transmembrane region" description="Helical" evidence="5">
    <location>
        <begin position="302"/>
        <end position="325"/>
    </location>
</feature>
<accession>A0ABV5VXN7</accession>
<organism evidence="7 8">
    <name type="scientific">Paenibacillus hodogayensis</name>
    <dbReference type="NCBI Taxonomy" id="279208"/>
    <lineage>
        <taxon>Bacteria</taxon>
        <taxon>Bacillati</taxon>
        <taxon>Bacillota</taxon>
        <taxon>Bacilli</taxon>
        <taxon>Bacillales</taxon>
        <taxon>Paenibacillaceae</taxon>
        <taxon>Paenibacillus</taxon>
    </lineage>
</organism>
<keyword evidence="2 5" id="KW-0812">Transmembrane</keyword>
<name>A0ABV5VXN7_9BACL</name>
<dbReference type="PANTHER" id="PTHR43077">
    <property type="entry name" value="TRANSPORT PERMEASE YVFS-RELATED"/>
    <property type="match status" value="1"/>
</dbReference>
<dbReference type="InterPro" id="IPR051328">
    <property type="entry name" value="T7SS_ABC-Transporter"/>
</dbReference>
<comment type="subcellular location">
    <subcellularLocation>
        <location evidence="1">Membrane</location>
        <topology evidence="1">Multi-pass membrane protein</topology>
    </subcellularLocation>
</comment>
<evidence type="ECO:0000256" key="5">
    <source>
        <dbReference type="SAM" id="Phobius"/>
    </source>
</evidence>
<reference evidence="7 8" key="1">
    <citation type="submission" date="2024-09" db="EMBL/GenBank/DDBJ databases">
        <authorList>
            <person name="Sun Q."/>
            <person name="Mori K."/>
        </authorList>
    </citation>
    <scope>NUCLEOTIDE SEQUENCE [LARGE SCALE GENOMIC DNA]</scope>
    <source>
        <strain evidence="7 8">JCM 12520</strain>
    </source>
</reference>
<dbReference type="Gene3D" id="3.40.1710.10">
    <property type="entry name" value="abc type-2 transporter like domain"/>
    <property type="match status" value="1"/>
</dbReference>
<evidence type="ECO:0000313" key="7">
    <source>
        <dbReference type="EMBL" id="MFB9753013.1"/>
    </source>
</evidence>
<dbReference type="PANTHER" id="PTHR43077:SF5">
    <property type="entry name" value="PHAGE INFECTION PROTEIN"/>
    <property type="match status" value="1"/>
</dbReference>
<comment type="caution">
    <text evidence="7">The sequence shown here is derived from an EMBL/GenBank/DDBJ whole genome shotgun (WGS) entry which is preliminary data.</text>
</comment>